<organism evidence="1 2">
    <name type="scientific">Rhabditophanes sp. KR3021</name>
    <dbReference type="NCBI Taxonomy" id="114890"/>
    <lineage>
        <taxon>Eukaryota</taxon>
        <taxon>Metazoa</taxon>
        <taxon>Ecdysozoa</taxon>
        <taxon>Nematoda</taxon>
        <taxon>Chromadorea</taxon>
        <taxon>Rhabditida</taxon>
        <taxon>Tylenchina</taxon>
        <taxon>Panagrolaimomorpha</taxon>
        <taxon>Strongyloidoidea</taxon>
        <taxon>Alloionematidae</taxon>
        <taxon>Rhabditophanes</taxon>
    </lineage>
</organism>
<evidence type="ECO:0000313" key="1">
    <source>
        <dbReference type="Proteomes" id="UP000095286"/>
    </source>
</evidence>
<sequence>MDTLISKLRSIENQYAIKKQPEMKKPLASDLLKLKLAEMGAGHSISQLLQKNKAAEGTLDDEDDDYDLDDDYVSEEEDVQRKGRIWMMIRL</sequence>
<proteinExistence type="predicted"/>
<reference evidence="2" key="1">
    <citation type="submission" date="2016-11" db="UniProtKB">
        <authorList>
            <consortium name="WormBaseParasite"/>
        </authorList>
    </citation>
    <scope>IDENTIFICATION</scope>
    <source>
        <strain evidence="2">KR3021</strain>
    </source>
</reference>
<accession>A0AC35TII9</accession>
<dbReference type="Proteomes" id="UP000095286">
    <property type="component" value="Unplaced"/>
</dbReference>
<evidence type="ECO:0000313" key="2">
    <source>
        <dbReference type="WBParaSite" id="RSKR_0000087900.1"/>
    </source>
</evidence>
<dbReference type="WBParaSite" id="RSKR_0000087900.1">
    <property type="protein sequence ID" value="RSKR_0000087900.1"/>
    <property type="gene ID" value="RSKR_0000087900"/>
</dbReference>
<name>A0AC35TII9_9BILA</name>
<protein>
    <submittedName>
        <fullName evidence="2">WH2 domain-containing protein</fullName>
    </submittedName>
</protein>